<dbReference type="InterPro" id="IPR036179">
    <property type="entry name" value="Ig-like_dom_sf"/>
</dbReference>
<evidence type="ECO:0000256" key="3">
    <source>
        <dbReference type="ARBA" id="ARBA00038352"/>
    </source>
</evidence>
<keyword evidence="7" id="KW-1185">Reference proteome</keyword>
<dbReference type="OrthoDB" id="6107607at2759"/>
<feature type="domain" description="Ig-like" evidence="4">
    <location>
        <begin position="183"/>
        <end position="267"/>
    </location>
</feature>
<feature type="domain" description="Ig-like" evidence="4">
    <location>
        <begin position="1"/>
        <end position="61"/>
    </location>
</feature>
<feature type="non-terminal residue" evidence="6">
    <location>
        <position position="1"/>
    </location>
</feature>
<dbReference type="GO" id="GO:0031430">
    <property type="term" value="C:M band"/>
    <property type="evidence" value="ECO:0007669"/>
    <property type="project" value="TreeGrafter"/>
</dbReference>
<dbReference type="InterPro" id="IPR036116">
    <property type="entry name" value="FN3_sf"/>
</dbReference>
<protein>
    <submittedName>
        <fullName evidence="6">MYPC3 protein</fullName>
    </submittedName>
</protein>
<dbReference type="SUPFAM" id="SSF49265">
    <property type="entry name" value="Fibronectin type III"/>
    <property type="match status" value="1"/>
</dbReference>
<dbReference type="SMART" id="SM00060">
    <property type="entry name" value="FN3"/>
    <property type="match status" value="1"/>
</dbReference>
<dbReference type="EMBL" id="VWYL01003399">
    <property type="protein sequence ID" value="NXR31237.1"/>
    <property type="molecule type" value="Genomic_DNA"/>
</dbReference>
<reference evidence="6 7" key="1">
    <citation type="submission" date="2019-09" db="EMBL/GenBank/DDBJ databases">
        <title>Bird 10,000 Genomes (B10K) Project - Family phase.</title>
        <authorList>
            <person name="Zhang G."/>
        </authorList>
    </citation>
    <scope>NUCLEOTIDE SEQUENCE [LARGE SCALE GENOMIC DNA]</scope>
    <source>
        <strain evidence="6">B10K-DU-001-36</strain>
        <tissue evidence="6">Muscle</tissue>
    </source>
</reference>
<dbReference type="InterPro" id="IPR007110">
    <property type="entry name" value="Ig-like_dom"/>
</dbReference>
<dbReference type="PROSITE" id="PS50853">
    <property type="entry name" value="FN3"/>
    <property type="match status" value="1"/>
</dbReference>
<dbReference type="SUPFAM" id="SSF48726">
    <property type="entry name" value="Immunoglobulin"/>
    <property type="match status" value="2"/>
</dbReference>
<dbReference type="AlphaFoldDB" id="A0A7L2K7K3"/>
<evidence type="ECO:0000256" key="1">
    <source>
        <dbReference type="ARBA" id="ARBA00022737"/>
    </source>
</evidence>
<evidence type="ECO:0000259" key="5">
    <source>
        <dbReference type="PROSITE" id="PS50853"/>
    </source>
</evidence>
<dbReference type="Proteomes" id="UP000549157">
    <property type="component" value="Unassembled WGS sequence"/>
</dbReference>
<dbReference type="InterPro" id="IPR013783">
    <property type="entry name" value="Ig-like_fold"/>
</dbReference>
<organism evidence="6 7">
    <name type="scientific">Zosterops hypoxanthus</name>
    <dbReference type="NCBI Taxonomy" id="2485327"/>
    <lineage>
        <taxon>Eukaryota</taxon>
        <taxon>Metazoa</taxon>
        <taxon>Chordata</taxon>
        <taxon>Craniata</taxon>
        <taxon>Vertebrata</taxon>
        <taxon>Euteleostomi</taxon>
        <taxon>Archelosauria</taxon>
        <taxon>Archosauria</taxon>
        <taxon>Dinosauria</taxon>
        <taxon>Saurischia</taxon>
        <taxon>Theropoda</taxon>
        <taxon>Coelurosauria</taxon>
        <taxon>Aves</taxon>
        <taxon>Neognathae</taxon>
        <taxon>Neoaves</taxon>
        <taxon>Telluraves</taxon>
        <taxon>Australaves</taxon>
        <taxon>Passeriformes</taxon>
        <taxon>Sylvioidea</taxon>
        <taxon>Zosteropidae</taxon>
        <taxon>Zosterops</taxon>
    </lineage>
</organism>
<evidence type="ECO:0000313" key="6">
    <source>
        <dbReference type="EMBL" id="NXR31237.1"/>
    </source>
</evidence>
<dbReference type="GO" id="GO:0045214">
    <property type="term" value="P:sarcomere organization"/>
    <property type="evidence" value="ECO:0007669"/>
    <property type="project" value="TreeGrafter"/>
</dbReference>
<dbReference type="GO" id="GO:0032036">
    <property type="term" value="F:myosin heavy chain binding"/>
    <property type="evidence" value="ECO:0007669"/>
    <property type="project" value="TreeGrafter"/>
</dbReference>
<dbReference type="FunFam" id="2.60.40.10:FF:000031">
    <property type="entry name" value="Myosin-binding protein C, slow type"/>
    <property type="match status" value="1"/>
</dbReference>
<dbReference type="Gene3D" id="2.60.40.10">
    <property type="entry name" value="Immunoglobulins"/>
    <property type="match status" value="3"/>
</dbReference>
<evidence type="ECO:0000313" key="7">
    <source>
        <dbReference type="Proteomes" id="UP000549157"/>
    </source>
</evidence>
<dbReference type="Pfam" id="PF00041">
    <property type="entry name" value="fn3"/>
    <property type="match status" value="1"/>
</dbReference>
<proteinExistence type="inferred from homology"/>
<dbReference type="PANTHER" id="PTHR13817:SF20">
    <property type="entry name" value="MYOSIN-BINDING PROTEIN C, CARDIAC-TYPE"/>
    <property type="match status" value="1"/>
</dbReference>
<dbReference type="PANTHER" id="PTHR13817">
    <property type="entry name" value="TITIN"/>
    <property type="match status" value="1"/>
</dbReference>
<keyword evidence="2" id="KW-0393">Immunoglobulin domain</keyword>
<dbReference type="InterPro" id="IPR003961">
    <property type="entry name" value="FN3_dom"/>
</dbReference>
<dbReference type="Pfam" id="PF07679">
    <property type="entry name" value="I-set"/>
    <property type="match status" value="2"/>
</dbReference>
<dbReference type="SMART" id="SM00409">
    <property type="entry name" value="IG"/>
    <property type="match status" value="1"/>
</dbReference>
<gene>
    <name evidence="6" type="primary">Mybpc3_0</name>
    <name evidence="6" type="ORF">ZOSHYP_R14814</name>
</gene>
<dbReference type="PRINTS" id="PR00014">
    <property type="entry name" value="FNTYPEIII"/>
</dbReference>
<dbReference type="GO" id="GO:0055010">
    <property type="term" value="P:ventricular cardiac muscle tissue morphogenesis"/>
    <property type="evidence" value="ECO:0007669"/>
    <property type="project" value="TreeGrafter"/>
</dbReference>
<dbReference type="FunFam" id="2.60.40.10:FF:000060">
    <property type="entry name" value="Myosin-binding protein C, slow type"/>
    <property type="match status" value="1"/>
</dbReference>
<name>A0A7L2K7K3_9PASS</name>
<keyword evidence="1" id="KW-0677">Repeat</keyword>
<dbReference type="SMART" id="SM00408">
    <property type="entry name" value="IGc2"/>
    <property type="match status" value="1"/>
</dbReference>
<dbReference type="PROSITE" id="PS50835">
    <property type="entry name" value="IG_LIKE"/>
    <property type="match status" value="2"/>
</dbReference>
<feature type="domain" description="Fibronectin type-III" evidence="5">
    <location>
        <begin position="70"/>
        <end position="165"/>
    </location>
</feature>
<evidence type="ECO:0000259" key="4">
    <source>
        <dbReference type="PROSITE" id="PS50835"/>
    </source>
</evidence>
<evidence type="ECO:0000256" key="2">
    <source>
        <dbReference type="ARBA" id="ARBA00023319"/>
    </source>
</evidence>
<dbReference type="FunFam" id="2.60.40.10:FF:000062">
    <property type="entry name" value="Myosin-binding protein C, slow type"/>
    <property type="match status" value="1"/>
</dbReference>
<comment type="caution">
    <text evidence="6">The sequence shown here is derived from an EMBL/GenBank/DDBJ whole genome shotgun (WGS) entry which is preliminary data.</text>
</comment>
<sequence length="276" mass="31142">GKPRPKITWLKDGQTLDSKDVGIRNSSSDTILFIRKAELHHSGAYEVTLQIENMSDKVAITIQIIDKPGPPQNIKLVDVWGFNAALEWTPPLDDGNAQILGYTVQKADKKTMEWYTVFDHYRRTNCIVSDLIMGNEYFFRVFSENLCGLSEAAATTKNPAYIQKTGTVYKPPCYKEHDFSEAPKFTHPLVNRSVIAGYNTTLSCAVRGIPKPKIFWFKNKMDLSGDAKYRMFSKQGVLTLEIRKPTPFDGGIYTCKAVNECGEAEIECRLDVRGNQ</sequence>
<comment type="similarity">
    <text evidence="3">Belongs to the immunoglobulin superfamily. MyBP family.</text>
</comment>
<accession>A0A7L2K7K3</accession>
<dbReference type="InterPro" id="IPR003599">
    <property type="entry name" value="Ig_sub"/>
</dbReference>
<dbReference type="CDD" id="cd00063">
    <property type="entry name" value="FN3"/>
    <property type="match status" value="1"/>
</dbReference>
<dbReference type="InterPro" id="IPR013098">
    <property type="entry name" value="Ig_I-set"/>
</dbReference>
<dbReference type="InterPro" id="IPR050964">
    <property type="entry name" value="Striated_Muscle_Regulatory"/>
</dbReference>
<dbReference type="InterPro" id="IPR003598">
    <property type="entry name" value="Ig_sub2"/>
</dbReference>
<feature type="non-terminal residue" evidence="6">
    <location>
        <position position="276"/>
    </location>
</feature>